<proteinExistence type="predicted"/>
<dbReference type="PANTHER" id="PTHR44688">
    <property type="entry name" value="DNA-BINDING TRANSCRIPTIONAL ACTIVATOR DEVR_DOSR"/>
    <property type="match status" value="1"/>
</dbReference>
<dbReference type="STRING" id="931626.Awo_c32230"/>
<dbReference type="PANTHER" id="PTHR44688:SF16">
    <property type="entry name" value="DNA-BINDING TRANSCRIPTIONAL ACTIVATOR DEVR_DOSR"/>
    <property type="match status" value="1"/>
</dbReference>
<keyword evidence="1" id="KW-0805">Transcription regulation</keyword>
<evidence type="ECO:0000259" key="4">
    <source>
        <dbReference type="PROSITE" id="PS50043"/>
    </source>
</evidence>
<dbReference type="InterPro" id="IPR027417">
    <property type="entry name" value="P-loop_NTPase"/>
</dbReference>
<dbReference type="SMART" id="SM00421">
    <property type="entry name" value="HTH_LUXR"/>
    <property type="match status" value="1"/>
</dbReference>
<dbReference type="AlphaFoldDB" id="H6LJM3"/>
<evidence type="ECO:0000313" key="6">
    <source>
        <dbReference type="Proteomes" id="UP000007177"/>
    </source>
</evidence>
<keyword evidence="3" id="KW-0804">Transcription</keyword>
<dbReference type="Pfam" id="PF17874">
    <property type="entry name" value="TPR_MalT"/>
    <property type="match status" value="1"/>
</dbReference>
<gene>
    <name evidence="5" type="ordered locus">Awo_c32230</name>
</gene>
<dbReference type="EMBL" id="CP002987">
    <property type="protein sequence ID" value="AFA49951.1"/>
    <property type="molecule type" value="Genomic_DNA"/>
</dbReference>
<dbReference type="Proteomes" id="UP000007177">
    <property type="component" value="Chromosome"/>
</dbReference>
<dbReference type="GO" id="GO:0003677">
    <property type="term" value="F:DNA binding"/>
    <property type="evidence" value="ECO:0007669"/>
    <property type="project" value="UniProtKB-KW"/>
</dbReference>
<evidence type="ECO:0000313" key="5">
    <source>
        <dbReference type="EMBL" id="AFA49951.1"/>
    </source>
</evidence>
<dbReference type="GO" id="GO:0006355">
    <property type="term" value="P:regulation of DNA-templated transcription"/>
    <property type="evidence" value="ECO:0007669"/>
    <property type="project" value="InterPro"/>
</dbReference>
<sequence>MGINFLNDKFRCPPLPDICVSRRELFKHYNKAAKTRLAAVCAPAGYGKTVSVLLWAKMTKQKVVWIGLDKYDNALASFYNLFCTGIISTQPDNYHMQNVLLSNTFNATPVDHTINLLSKYAHSENSYTLILDDFHTITNPEIIETLPYILTRLPYSFTTLILSRGQIFDNLIDFIKKRNAELITTEQLAFSATEIQKYYRHFDYQLNQEQAQMILKKTDGWAIGIVALSVSNPLEKILTNDQFINDYITCNIWNKWSPEFQQTMLVTAVPDELDPEFFGFLTGQTKPAEILEQLIHQNAFIIRTPKNTYRYYHFFLAFLRTKLAEHPHIDVRSLNLMTADHYFERQDFFSALDYYIRAEHLDGINRSFYLLNTLFMDYSVAEWLYQFTNLVQDHLSEDVIQNDPPLLVEYAWANFLNGNAEATLRYIDRINACLTEAEHLATIRESNLLGSISIIRFADFRQDIWTYAMDFSKLAHLLPEDHAVKLYSPSITQNFPIMHRSIFDCLEIIPDLDNRLQLIKDAFGLFFPQDVDLFCLCVKAGLYYELNNLESAYKTIGLTQKLLKKDTRFEMQFCVSMILSLILNAMDKKCASESTRKNFSLQIQTTNGQYLYPNFSAIDIKQRLWDADRNAAQLWLEESFVTIDQPLRFYKIYQYFTTARAYIVLSKKAEAQKLLKQLKKLSADYHRPLDLAETNILKAILEWSTGSKKMALQTLEDVLIALQPYRAIRIIAEEGASVLPILKKLTTKTSQPDYQGPLEPHYLKQVYLCAYQVSKKHLGITAHLNEQSVKLSKQQKYILALLVEGYSPAEIVNLTGRTINTVKSHIKILYLKLDVHNAADAVLKAQQLGLLESLI</sequence>
<protein>
    <submittedName>
        <fullName evidence="5">Transcriptional regulator LuxR family</fullName>
    </submittedName>
</protein>
<dbReference type="InterPro" id="IPR041617">
    <property type="entry name" value="TPR_MalT"/>
</dbReference>
<dbReference type="InterPro" id="IPR000792">
    <property type="entry name" value="Tscrpt_reg_LuxR_C"/>
</dbReference>
<dbReference type="Gene3D" id="1.10.10.10">
    <property type="entry name" value="Winged helix-like DNA-binding domain superfamily/Winged helix DNA-binding domain"/>
    <property type="match status" value="1"/>
</dbReference>
<dbReference type="InterPro" id="IPR036388">
    <property type="entry name" value="WH-like_DNA-bd_sf"/>
</dbReference>
<dbReference type="PROSITE" id="PS50043">
    <property type="entry name" value="HTH_LUXR_2"/>
    <property type="match status" value="1"/>
</dbReference>
<keyword evidence="2" id="KW-0238">DNA-binding</keyword>
<dbReference type="HOGENOM" id="CLU_006325_2_0_9"/>
<dbReference type="KEGG" id="awo:Awo_c32230"/>
<dbReference type="Pfam" id="PF00196">
    <property type="entry name" value="GerE"/>
    <property type="match status" value="1"/>
</dbReference>
<feature type="domain" description="HTH luxR-type" evidence="4">
    <location>
        <begin position="784"/>
        <end position="849"/>
    </location>
</feature>
<dbReference type="Gene3D" id="1.25.40.10">
    <property type="entry name" value="Tetratricopeptide repeat domain"/>
    <property type="match status" value="1"/>
</dbReference>
<dbReference type="eggNOG" id="COG2909">
    <property type="taxonomic scope" value="Bacteria"/>
</dbReference>
<dbReference type="Pfam" id="PF25873">
    <property type="entry name" value="WHD_MalT"/>
    <property type="match status" value="1"/>
</dbReference>
<evidence type="ECO:0000256" key="2">
    <source>
        <dbReference type="ARBA" id="ARBA00023125"/>
    </source>
</evidence>
<keyword evidence="6" id="KW-1185">Reference proteome</keyword>
<reference evidence="6" key="1">
    <citation type="submission" date="2011-07" db="EMBL/GenBank/DDBJ databases">
        <title>Complete genome sequence of Acetobacterium woodii.</title>
        <authorList>
            <person name="Poehlein A."/>
            <person name="Schmidt S."/>
            <person name="Kaster A.-K."/>
            <person name="Goenrich M."/>
            <person name="Vollmers J."/>
            <person name="Thuermer A."/>
            <person name="Gottschalk G."/>
            <person name="Thauer R.K."/>
            <person name="Daniel R."/>
            <person name="Mueller V."/>
        </authorList>
    </citation>
    <scope>NUCLEOTIDE SEQUENCE [LARGE SCALE GENOMIC DNA]</scope>
    <source>
        <strain evidence="6">ATCC 29683 / DSM 1030 / JCM 2381 / KCTC 1655 / WB1</strain>
    </source>
</reference>
<accession>H6LJM3</accession>
<evidence type="ECO:0000256" key="3">
    <source>
        <dbReference type="ARBA" id="ARBA00023163"/>
    </source>
</evidence>
<dbReference type="CDD" id="cd06170">
    <property type="entry name" value="LuxR_C_like"/>
    <property type="match status" value="1"/>
</dbReference>
<organism evidence="5 6">
    <name type="scientific">Acetobacterium woodii (strain ATCC 29683 / DSM 1030 / JCM 2381 / KCTC 1655 / WB1)</name>
    <dbReference type="NCBI Taxonomy" id="931626"/>
    <lineage>
        <taxon>Bacteria</taxon>
        <taxon>Bacillati</taxon>
        <taxon>Bacillota</taxon>
        <taxon>Clostridia</taxon>
        <taxon>Eubacteriales</taxon>
        <taxon>Eubacteriaceae</taxon>
        <taxon>Acetobacterium</taxon>
    </lineage>
</organism>
<dbReference type="SUPFAM" id="SSF52540">
    <property type="entry name" value="P-loop containing nucleoside triphosphate hydrolases"/>
    <property type="match status" value="1"/>
</dbReference>
<dbReference type="InterPro" id="IPR011990">
    <property type="entry name" value="TPR-like_helical_dom_sf"/>
</dbReference>
<dbReference type="SUPFAM" id="SSF46894">
    <property type="entry name" value="C-terminal effector domain of the bipartite response regulators"/>
    <property type="match status" value="1"/>
</dbReference>
<dbReference type="SUPFAM" id="SSF48452">
    <property type="entry name" value="TPR-like"/>
    <property type="match status" value="1"/>
</dbReference>
<dbReference type="Gene3D" id="3.40.50.300">
    <property type="entry name" value="P-loop containing nucleotide triphosphate hydrolases"/>
    <property type="match status" value="1"/>
</dbReference>
<reference evidence="5 6" key="2">
    <citation type="journal article" date="2012" name="PLoS ONE">
        <title>An ancient pathway combining carbon dioxide fixation with the generation and utilization of a sodium ion gradient for ATP synthesis.</title>
        <authorList>
            <person name="Poehlein A."/>
            <person name="Schmidt S."/>
            <person name="Kaster A.K."/>
            <person name="Goenrich M."/>
            <person name="Vollmers J."/>
            <person name="Thurmer A."/>
            <person name="Bertsch J."/>
            <person name="Schuchmann K."/>
            <person name="Voigt B."/>
            <person name="Hecker M."/>
            <person name="Daniel R."/>
            <person name="Thauer R.K."/>
            <person name="Gottschalk G."/>
            <person name="Muller V."/>
        </authorList>
    </citation>
    <scope>NUCLEOTIDE SEQUENCE [LARGE SCALE GENOMIC DNA]</scope>
    <source>
        <strain evidence="6">ATCC 29683 / DSM 1030 / JCM 2381 / KCTC 1655 / WB1</strain>
    </source>
</reference>
<evidence type="ECO:0000256" key="1">
    <source>
        <dbReference type="ARBA" id="ARBA00023015"/>
    </source>
</evidence>
<name>H6LJM3_ACEWD</name>
<dbReference type="InterPro" id="IPR016032">
    <property type="entry name" value="Sig_transdc_resp-reg_C-effctor"/>
</dbReference>
<dbReference type="InterPro" id="IPR059106">
    <property type="entry name" value="WHD_MalT"/>
</dbReference>